<dbReference type="GO" id="GO:0016020">
    <property type="term" value="C:membrane"/>
    <property type="evidence" value="ECO:0007669"/>
    <property type="project" value="UniProtKB-SubCell"/>
</dbReference>
<keyword evidence="3 5" id="KW-1133">Transmembrane helix</keyword>
<protein>
    <submittedName>
        <fullName evidence="6">DoxX family protein</fullName>
    </submittedName>
</protein>
<dbReference type="Pfam" id="PF13564">
    <property type="entry name" value="DoxX_2"/>
    <property type="match status" value="1"/>
</dbReference>
<evidence type="ECO:0000256" key="3">
    <source>
        <dbReference type="ARBA" id="ARBA00022989"/>
    </source>
</evidence>
<evidence type="ECO:0000256" key="5">
    <source>
        <dbReference type="SAM" id="Phobius"/>
    </source>
</evidence>
<evidence type="ECO:0000256" key="1">
    <source>
        <dbReference type="ARBA" id="ARBA00004141"/>
    </source>
</evidence>
<sequence>MFIAYAVVASLLALASLGSAFLTFTKNPQVTGSMTKVGVTESALPWLATAKAAGALGLLAGLFVPLLGQAAAVGLVLYFTGAVIAHLRVKDFELAPAAVLTLIAAAALVLRIASA</sequence>
<keyword evidence="4 5" id="KW-0472">Membrane</keyword>
<dbReference type="InterPro" id="IPR032808">
    <property type="entry name" value="DoxX"/>
</dbReference>
<proteinExistence type="predicted"/>
<reference evidence="6" key="1">
    <citation type="submission" date="2024-07" db="EMBL/GenBank/DDBJ databases">
        <authorList>
            <person name="Yu S.T."/>
        </authorList>
    </citation>
    <scope>NUCLEOTIDE SEQUENCE</scope>
    <source>
        <strain evidence="6">R44</strain>
    </source>
</reference>
<feature type="transmembrane region" description="Helical" evidence="5">
    <location>
        <begin position="95"/>
        <end position="113"/>
    </location>
</feature>
<organism evidence="6">
    <name type="scientific">Streptomyces sp. R44</name>
    <dbReference type="NCBI Taxonomy" id="3238633"/>
    <lineage>
        <taxon>Bacteria</taxon>
        <taxon>Bacillati</taxon>
        <taxon>Actinomycetota</taxon>
        <taxon>Actinomycetes</taxon>
        <taxon>Kitasatosporales</taxon>
        <taxon>Streptomycetaceae</taxon>
        <taxon>Streptomyces</taxon>
    </lineage>
</organism>
<evidence type="ECO:0000313" key="6">
    <source>
        <dbReference type="EMBL" id="XDQ72549.1"/>
    </source>
</evidence>
<comment type="subcellular location">
    <subcellularLocation>
        <location evidence="1">Membrane</location>
        <topology evidence="1">Multi-pass membrane protein</topology>
    </subcellularLocation>
</comment>
<evidence type="ECO:0000256" key="2">
    <source>
        <dbReference type="ARBA" id="ARBA00022692"/>
    </source>
</evidence>
<gene>
    <name evidence="6" type="ORF">AB5J54_19505</name>
</gene>
<evidence type="ECO:0000256" key="4">
    <source>
        <dbReference type="ARBA" id="ARBA00023136"/>
    </source>
</evidence>
<name>A0AB39SZ85_9ACTN</name>
<dbReference type="AlphaFoldDB" id="A0AB39SZ85"/>
<dbReference type="EMBL" id="CP163444">
    <property type="protein sequence ID" value="XDQ72549.1"/>
    <property type="molecule type" value="Genomic_DNA"/>
</dbReference>
<dbReference type="RefSeq" id="WP_369145190.1">
    <property type="nucleotide sequence ID" value="NZ_CP163444.1"/>
</dbReference>
<accession>A0AB39SZ85</accession>
<keyword evidence="2 5" id="KW-0812">Transmembrane</keyword>